<feature type="compositionally biased region" description="Low complexity" evidence="1">
    <location>
        <begin position="38"/>
        <end position="63"/>
    </location>
</feature>
<evidence type="ECO:0000313" key="3">
    <source>
        <dbReference type="Proteomes" id="UP000064967"/>
    </source>
</evidence>
<dbReference type="AlphaFoldDB" id="A0A0K1QF73"/>
<reference evidence="2 3" key="1">
    <citation type="submission" date="2015-08" db="EMBL/GenBank/DDBJ databases">
        <authorList>
            <person name="Babu N.S."/>
            <person name="Beckwith C.J."/>
            <person name="Beseler K.G."/>
            <person name="Brison A."/>
            <person name="Carone J.V."/>
            <person name="Caskin T.P."/>
            <person name="Diamond M."/>
            <person name="Durham M.E."/>
            <person name="Foxe J.M."/>
            <person name="Go M."/>
            <person name="Henderson B.A."/>
            <person name="Jones I.B."/>
            <person name="McGettigan J.A."/>
            <person name="Micheletti S.J."/>
            <person name="Nasrallah M.E."/>
            <person name="Ortiz D."/>
            <person name="Piller C.R."/>
            <person name="Privatt S.R."/>
            <person name="Schneider S.L."/>
            <person name="Sharp S."/>
            <person name="Smith T.C."/>
            <person name="Stanton J.D."/>
            <person name="Ullery H.E."/>
            <person name="Wilson R.J."/>
            <person name="Serrano M.G."/>
            <person name="Buck G."/>
            <person name="Lee V."/>
            <person name="Wang Y."/>
            <person name="Carvalho R."/>
            <person name="Voegtly L."/>
            <person name="Shi R."/>
            <person name="Duckworth R."/>
            <person name="Johnson A."/>
            <person name="Loviza R."/>
            <person name="Walstead R."/>
            <person name="Shah Z."/>
            <person name="Kiflezghi M."/>
            <person name="Wade K."/>
            <person name="Ball S.L."/>
            <person name="Bradley K.W."/>
            <person name="Asai D.J."/>
            <person name="Bowman C.A."/>
            <person name="Russell D.A."/>
            <person name="Pope W.H."/>
            <person name="Jacobs-Sera D."/>
            <person name="Hendrix R.W."/>
            <person name="Hatfull G.F."/>
        </authorList>
    </citation>
    <scope>NUCLEOTIDE SEQUENCE [LARGE SCALE GENOMIC DNA]</scope>
    <source>
        <strain evidence="2 3">DSM 27648</strain>
    </source>
</reference>
<dbReference type="KEGG" id="llu:AKJ09_11036"/>
<proteinExistence type="predicted"/>
<feature type="region of interest" description="Disordered" evidence="1">
    <location>
        <begin position="18"/>
        <end position="63"/>
    </location>
</feature>
<organism evidence="2 3">
    <name type="scientific">Labilithrix luteola</name>
    <dbReference type="NCBI Taxonomy" id="1391654"/>
    <lineage>
        <taxon>Bacteria</taxon>
        <taxon>Pseudomonadati</taxon>
        <taxon>Myxococcota</taxon>
        <taxon>Polyangia</taxon>
        <taxon>Polyangiales</taxon>
        <taxon>Labilitrichaceae</taxon>
        <taxon>Labilithrix</taxon>
    </lineage>
</organism>
<accession>A0A0K1QF73</accession>
<dbReference type="STRING" id="1391654.AKJ09_11036"/>
<evidence type="ECO:0000313" key="2">
    <source>
        <dbReference type="EMBL" id="AKV04373.1"/>
    </source>
</evidence>
<dbReference type="EMBL" id="CP012333">
    <property type="protein sequence ID" value="AKV04373.1"/>
    <property type="molecule type" value="Genomic_DNA"/>
</dbReference>
<protein>
    <recommendedName>
        <fullName evidence="4">Type IV fimbrial biogenesis protein PilY1</fullName>
    </recommendedName>
</protein>
<evidence type="ECO:0008006" key="4">
    <source>
        <dbReference type="Google" id="ProtNLM"/>
    </source>
</evidence>
<dbReference type="Proteomes" id="UP000064967">
    <property type="component" value="Chromosome"/>
</dbReference>
<evidence type="ECO:0000256" key="1">
    <source>
        <dbReference type="SAM" id="MobiDB-lite"/>
    </source>
</evidence>
<name>A0A0K1QF73_9BACT</name>
<keyword evidence="3" id="KW-1185">Reference proteome</keyword>
<sequence>MTFTSALVLLATAVNCGIGDTETGERQPDPGTNVLPEAGPTDALADAGATDARADAAPSGPSCSSAGWCATSLPDADLTLKSIWSLEGRAFATAEGATVGVKVLEWTDAEGKWQYIDDNSQNQTGLARYVSNVWAPSENELYYAVAKGTIVHGTRPSSDKAWTWTSHPLEDHSPVRQRYYAPDGPPEAVSGALYPTLGVWGTGADDVYAWYTNTIYHWKSEGSAAPSWMPEYTADDVSSDTEELFALGMTGANRDDLWFSFVRTNMAYYQGSCPVIVRKTPAGYERISDGRVEGTRCTEALPGFSRMGSVRGWLTSLQTLGVGQVAGIQGGRELVKISAAGDGYSVATSRILSLDPVNDFDSSPGASDFFTSLYRAPDGRLWMGGMGIWQLHSSTGGSGMVVSADDVWSAGGSYTVSTLSLTGAPLEGSGFKIHGTSNTNLWLAGARHALHKTNP</sequence>
<gene>
    <name evidence="2" type="ORF">AKJ09_11036</name>
</gene>